<dbReference type="GO" id="GO:0004672">
    <property type="term" value="F:protein kinase activity"/>
    <property type="evidence" value="ECO:0007669"/>
    <property type="project" value="InterPro"/>
</dbReference>
<reference evidence="2 3" key="1">
    <citation type="submission" date="2020-02" db="EMBL/GenBank/DDBJ databases">
        <title>Draft genome sequence of Haematococcus lacustris strain NIES-144.</title>
        <authorList>
            <person name="Morimoto D."/>
            <person name="Nakagawa S."/>
            <person name="Yoshida T."/>
            <person name="Sawayama S."/>
        </authorList>
    </citation>
    <scope>NUCLEOTIDE SEQUENCE [LARGE SCALE GENOMIC DNA]</scope>
    <source>
        <strain evidence="2 3">NIES-144</strain>
    </source>
</reference>
<dbReference type="GO" id="GO:0005524">
    <property type="term" value="F:ATP binding"/>
    <property type="evidence" value="ECO:0007669"/>
    <property type="project" value="InterPro"/>
</dbReference>
<gene>
    <name evidence="2" type="ORF">HaLaN_30406</name>
</gene>
<dbReference type="Proteomes" id="UP000485058">
    <property type="component" value="Unassembled WGS sequence"/>
</dbReference>
<organism evidence="2 3">
    <name type="scientific">Haematococcus lacustris</name>
    <name type="common">Green alga</name>
    <name type="synonym">Haematococcus pluvialis</name>
    <dbReference type="NCBI Taxonomy" id="44745"/>
    <lineage>
        <taxon>Eukaryota</taxon>
        <taxon>Viridiplantae</taxon>
        <taxon>Chlorophyta</taxon>
        <taxon>core chlorophytes</taxon>
        <taxon>Chlorophyceae</taxon>
        <taxon>CS clade</taxon>
        <taxon>Chlamydomonadales</taxon>
        <taxon>Haematococcaceae</taxon>
        <taxon>Haematococcus</taxon>
    </lineage>
</organism>
<keyword evidence="2" id="KW-0418">Kinase</keyword>
<name>A0A6A0AGG6_HAELA</name>
<dbReference type="EMBL" id="BLLF01005576">
    <property type="protein sequence ID" value="GFH31373.1"/>
    <property type="molecule type" value="Genomic_DNA"/>
</dbReference>
<dbReference type="AlphaFoldDB" id="A0A6A0AGG6"/>
<protein>
    <submittedName>
        <fullName evidence="2">Protein kinase domain-containing protein</fullName>
    </submittedName>
</protein>
<accession>A0A6A0AGG6</accession>
<feature type="non-terminal residue" evidence="2">
    <location>
        <position position="1"/>
    </location>
</feature>
<evidence type="ECO:0000313" key="3">
    <source>
        <dbReference type="Proteomes" id="UP000485058"/>
    </source>
</evidence>
<comment type="caution">
    <text evidence="2">The sequence shown here is derived from an EMBL/GenBank/DDBJ whole genome shotgun (WGS) entry which is preliminary data.</text>
</comment>
<dbReference type="InterPro" id="IPR000719">
    <property type="entry name" value="Prot_kinase_dom"/>
</dbReference>
<dbReference type="Pfam" id="PF00069">
    <property type="entry name" value="Pkinase"/>
    <property type="match status" value="1"/>
</dbReference>
<feature type="domain" description="Protein kinase" evidence="1">
    <location>
        <begin position="1"/>
        <end position="77"/>
    </location>
</feature>
<proteinExistence type="predicted"/>
<dbReference type="Gene3D" id="1.10.510.10">
    <property type="entry name" value="Transferase(Phosphotransferase) domain 1"/>
    <property type="match status" value="1"/>
</dbReference>
<dbReference type="InterPro" id="IPR011009">
    <property type="entry name" value="Kinase-like_dom_sf"/>
</dbReference>
<evidence type="ECO:0000313" key="2">
    <source>
        <dbReference type="EMBL" id="GFH31373.1"/>
    </source>
</evidence>
<dbReference type="PROSITE" id="PS50011">
    <property type="entry name" value="PROTEIN_KINASE_DOM"/>
    <property type="match status" value="1"/>
</dbReference>
<sequence>SPELMDSAGGTPLYTAPEVLLAMFNSRPIHEAISPKNDIWALGIMVLEALTGEHPFTSQCGRGGNLLHSIAVPWRQH</sequence>
<evidence type="ECO:0000259" key="1">
    <source>
        <dbReference type="PROSITE" id="PS50011"/>
    </source>
</evidence>
<keyword evidence="2" id="KW-0808">Transferase</keyword>
<dbReference type="SUPFAM" id="SSF56112">
    <property type="entry name" value="Protein kinase-like (PK-like)"/>
    <property type="match status" value="1"/>
</dbReference>
<keyword evidence="3" id="KW-1185">Reference proteome</keyword>